<dbReference type="InterPro" id="IPR001849">
    <property type="entry name" value="PH_domain"/>
</dbReference>
<reference evidence="4" key="1">
    <citation type="submission" date="2025-08" db="UniProtKB">
        <authorList>
            <consortium name="RefSeq"/>
        </authorList>
    </citation>
    <scope>IDENTIFICATION</scope>
    <source>
        <strain evidence="4">Wakin</strain>
        <tissue evidence="4">Muscle</tissue>
    </source>
</reference>
<name>A0A6P6QJA9_CARAU</name>
<gene>
    <name evidence="4" type="primary">plekhs1.1</name>
</gene>
<dbReference type="InterPro" id="IPR042986">
    <property type="entry name" value="PLEKHS1"/>
</dbReference>
<feature type="region of interest" description="Disordered" evidence="1">
    <location>
        <begin position="188"/>
        <end position="281"/>
    </location>
</feature>
<evidence type="ECO:0000256" key="1">
    <source>
        <dbReference type="SAM" id="MobiDB-lite"/>
    </source>
</evidence>
<dbReference type="PANTHER" id="PTHR47014">
    <property type="entry name" value="PLECKSTRIN HOMOLOGY DOMAIN-CONTAINING FAMILY S MEMBER 1"/>
    <property type="match status" value="1"/>
</dbReference>
<dbReference type="AlphaFoldDB" id="A0A6P6QJA9"/>
<dbReference type="RefSeq" id="XP_026133427.1">
    <property type="nucleotide sequence ID" value="XM_026277642.1"/>
</dbReference>
<sequence>MTIEAFHQNHDIHICENRTAVQRTLFLRATHTIVKQRFNIIQMNSRRKSDSNASCHNEAAEEEEVYTGFLIKSPPPRRIKNTKSWKKRFFVLSKTNDNCHELKYYKSTERDKPIKSIQASTITMLQVHPEDNPALDWICKAFKCSPDTVLSMKAENPGDSVPREFFFIGDSSKDVDSWYTALSRATKNNRIEQQTEPQSTTESNYNDQSPSDTKENEVDRKPPLPPKKRPASKHIPTQDGQCSQSPKSSTSATPVNLKEEEPLDEKVEINEDKSSGESVTENSLLDCVTKAINDMKILQTSTESDGQSETHNLIEKEICTSHHDTNILVISEDGKPCVSTCGETEIAPIL</sequence>
<dbReference type="Proteomes" id="UP000515129">
    <property type="component" value="Chromosome 12"/>
</dbReference>
<feature type="compositionally biased region" description="Polar residues" evidence="1">
    <location>
        <begin position="238"/>
        <end position="254"/>
    </location>
</feature>
<dbReference type="OrthoDB" id="9900190at2759"/>
<dbReference type="PANTHER" id="PTHR47014:SF1">
    <property type="entry name" value="PLECKSTRIN HOMOLOGY DOMAIN-CONTAINING FAMILY S MEMBER 1"/>
    <property type="match status" value="1"/>
</dbReference>
<dbReference type="CTD" id="100136845"/>
<dbReference type="SUPFAM" id="SSF50729">
    <property type="entry name" value="PH domain-like"/>
    <property type="match status" value="1"/>
</dbReference>
<dbReference type="PROSITE" id="PS50003">
    <property type="entry name" value="PH_DOMAIN"/>
    <property type="match status" value="1"/>
</dbReference>
<protein>
    <submittedName>
        <fullName evidence="4">Pleckstrin homology domain-containing family S member 1 isoform X1</fullName>
    </submittedName>
</protein>
<dbReference type="SMART" id="SM00233">
    <property type="entry name" value="PH"/>
    <property type="match status" value="1"/>
</dbReference>
<feature type="domain" description="PH" evidence="2">
    <location>
        <begin position="63"/>
        <end position="187"/>
    </location>
</feature>
<feature type="compositionally biased region" description="Polar residues" evidence="1">
    <location>
        <begin position="188"/>
        <end position="211"/>
    </location>
</feature>
<evidence type="ECO:0000259" key="2">
    <source>
        <dbReference type="PROSITE" id="PS50003"/>
    </source>
</evidence>
<dbReference type="KEGG" id="caua:113112208"/>
<dbReference type="Pfam" id="PF00169">
    <property type="entry name" value="PH"/>
    <property type="match status" value="1"/>
</dbReference>
<dbReference type="InterPro" id="IPR011993">
    <property type="entry name" value="PH-like_dom_sf"/>
</dbReference>
<dbReference type="Gene3D" id="2.30.29.30">
    <property type="entry name" value="Pleckstrin-homology domain (PH domain)/Phosphotyrosine-binding domain (PTB)"/>
    <property type="match status" value="1"/>
</dbReference>
<proteinExistence type="predicted"/>
<evidence type="ECO:0000313" key="4">
    <source>
        <dbReference type="RefSeq" id="XP_026133427.1"/>
    </source>
</evidence>
<feature type="compositionally biased region" description="Basic and acidic residues" evidence="1">
    <location>
        <begin position="212"/>
        <end position="222"/>
    </location>
</feature>
<keyword evidence="3" id="KW-1185">Reference proteome</keyword>
<evidence type="ECO:0000313" key="3">
    <source>
        <dbReference type="Proteomes" id="UP000515129"/>
    </source>
</evidence>
<organism evidence="3 4">
    <name type="scientific">Carassius auratus</name>
    <name type="common">Goldfish</name>
    <dbReference type="NCBI Taxonomy" id="7957"/>
    <lineage>
        <taxon>Eukaryota</taxon>
        <taxon>Metazoa</taxon>
        <taxon>Chordata</taxon>
        <taxon>Craniata</taxon>
        <taxon>Vertebrata</taxon>
        <taxon>Euteleostomi</taxon>
        <taxon>Actinopterygii</taxon>
        <taxon>Neopterygii</taxon>
        <taxon>Teleostei</taxon>
        <taxon>Ostariophysi</taxon>
        <taxon>Cypriniformes</taxon>
        <taxon>Cyprinidae</taxon>
        <taxon>Cyprininae</taxon>
        <taxon>Carassius</taxon>
    </lineage>
</organism>
<accession>A0A6P6QJA9</accession>
<feature type="compositionally biased region" description="Basic and acidic residues" evidence="1">
    <location>
        <begin position="257"/>
        <end position="275"/>
    </location>
</feature>